<name>A0A7W3MZN4_9ACTN</name>
<dbReference type="Proteomes" id="UP000539313">
    <property type="component" value="Unassembled WGS sequence"/>
</dbReference>
<evidence type="ECO:0000313" key="2">
    <source>
        <dbReference type="Proteomes" id="UP000539313"/>
    </source>
</evidence>
<keyword evidence="2" id="KW-1185">Reference proteome</keyword>
<evidence type="ECO:0000313" key="1">
    <source>
        <dbReference type="EMBL" id="MBA9004848.1"/>
    </source>
</evidence>
<reference evidence="1 2" key="1">
    <citation type="submission" date="2020-08" db="EMBL/GenBank/DDBJ databases">
        <title>Sequencing the genomes of 1000 actinobacteria strains.</title>
        <authorList>
            <person name="Klenk H.-P."/>
        </authorList>
    </citation>
    <scope>NUCLEOTIDE SEQUENCE [LARGE SCALE GENOMIC DNA]</scope>
    <source>
        <strain evidence="1 2">DSM 45823</strain>
    </source>
</reference>
<gene>
    <name evidence="1" type="ORF">HNR21_003730</name>
</gene>
<dbReference type="EMBL" id="JACJII010000001">
    <property type="protein sequence ID" value="MBA9004848.1"/>
    <property type="molecule type" value="Genomic_DNA"/>
</dbReference>
<accession>A0A7W3MZN4</accession>
<sequence>MLLAREPAAVAGEPDEHLGGYRARARAAPA</sequence>
<dbReference type="AlphaFoldDB" id="A0A7W3MZN4"/>
<comment type="caution">
    <text evidence="1">The sequence shown here is derived from an EMBL/GenBank/DDBJ whole genome shotgun (WGS) entry which is preliminary data.</text>
</comment>
<protein>
    <submittedName>
        <fullName evidence="1">Uncharacterized protein</fullName>
    </submittedName>
</protein>
<organism evidence="1 2">
    <name type="scientific">Thermomonospora cellulosilytica</name>
    <dbReference type="NCBI Taxonomy" id="1411118"/>
    <lineage>
        <taxon>Bacteria</taxon>
        <taxon>Bacillati</taxon>
        <taxon>Actinomycetota</taxon>
        <taxon>Actinomycetes</taxon>
        <taxon>Streptosporangiales</taxon>
        <taxon>Thermomonosporaceae</taxon>
        <taxon>Thermomonospora</taxon>
    </lineage>
</organism>
<proteinExistence type="predicted"/>